<dbReference type="PANTHER" id="PTHR21666:SF270">
    <property type="entry name" value="MUREIN HYDROLASE ACTIVATOR ENVC"/>
    <property type="match status" value="1"/>
</dbReference>
<organism evidence="5 6">
    <name type="scientific">Geodermatophilus tzadiensis</name>
    <dbReference type="NCBI Taxonomy" id="1137988"/>
    <lineage>
        <taxon>Bacteria</taxon>
        <taxon>Bacillati</taxon>
        <taxon>Actinomycetota</taxon>
        <taxon>Actinomycetes</taxon>
        <taxon>Geodermatophilales</taxon>
        <taxon>Geodermatophilaceae</taxon>
        <taxon>Geodermatophilus</taxon>
    </lineage>
</organism>
<dbReference type="InterPro" id="IPR016047">
    <property type="entry name" value="M23ase_b-sheet_dom"/>
</dbReference>
<evidence type="ECO:0000313" key="6">
    <source>
        <dbReference type="Proteomes" id="UP000239210"/>
    </source>
</evidence>
<keyword evidence="6" id="KW-1185">Reference proteome</keyword>
<evidence type="ECO:0000259" key="4">
    <source>
        <dbReference type="Pfam" id="PF01551"/>
    </source>
</evidence>
<dbReference type="Proteomes" id="UP000239210">
    <property type="component" value="Unassembled WGS sequence"/>
</dbReference>
<dbReference type="InterPro" id="IPR050570">
    <property type="entry name" value="Cell_wall_metabolism_enzyme"/>
</dbReference>
<keyword evidence="1" id="KW-0175">Coiled coil</keyword>
<evidence type="ECO:0000313" key="5">
    <source>
        <dbReference type="EMBL" id="PRY51208.1"/>
    </source>
</evidence>
<dbReference type="AlphaFoldDB" id="A0A2T0U062"/>
<dbReference type="PANTHER" id="PTHR21666">
    <property type="entry name" value="PEPTIDASE-RELATED"/>
    <property type="match status" value="1"/>
</dbReference>
<evidence type="ECO:0000256" key="1">
    <source>
        <dbReference type="SAM" id="Coils"/>
    </source>
</evidence>
<keyword evidence="5" id="KW-0378">Hydrolase</keyword>
<keyword evidence="3" id="KW-0812">Transmembrane</keyword>
<dbReference type="CDD" id="cd12797">
    <property type="entry name" value="M23_peptidase"/>
    <property type="match status" value="1"/>
</dbReference>
<name>A0A2T0U062_9ACTN</name>
<feature type="coiled-coil region" evidence="1">
    <location>
        <begin position="171"/>
        <end position="198"/>
    </location>
</feature>
<feature type="domain" description="M23ase beta-sheet core" evidence="4">
    <location>
        <begin position="225"/>
        <end position="322"/>
    </location>
</feature>
<dbReference type="Pfam" id="PF01551">
    <property type="entry name" value="Peptidase_M23"/>
    <property type="match status" value="1"/>
</dbReference>
<evidence type="ECO:0000256" key="2">
    <source>
        <dbReference type="SAM" id="MobiDB-lite"/>
    </source>
</evidence>
<sequence>MLVVLDVDTAADAADGARPADVVDEVRAAEPVTDVAALVEAADAQALAAVAPGAVAPGDVAPGDVESSAPGPATAPEVTAERRRPRRLRVPRRRAACYLAAALVGATGLGASTAGGGIAQAGGPRPVSHSVSVAEELGIAGTDPSADARAATIRSDAAVMLGEVTASRTAREAEQAAAAEAQAEADRVAAEAAAAAAAEAARPRTVLPVAGARLTSGFGARWGSVHAGIDLAAPMLTPEYAAADGVVLEAGPASGYGNVVYVQHENGDVTVYGHMEEILVQPGQVVRAGDTIALLGNRGQSTGPHLHFEVHVGGIGGEKIDPVPWLRDRGVAI</sequence>
<dbReference type="InterPro" id="IPR011055">
    <property type="entry name" value="Dup_hybrid_motif"/>
</dbReference>
<protein>
    <submittedName>
        <fullName evidence="5">Murein DD-endopeptidase MepM/ murein hydrolase activator NlpD</fullName>
    </submittedName>
</protein>
<keyword evidence="3" id="KW-0472">Membrane</keyword>
<proteinExistence type="predicted"/>
<reference evidence="5 6" key="1">
    <citation type="submission" date="2018-03" db="EMBL/GenBank/DDBJ databases">
        <title>Genomic Encyclopedia of Archaeal and Bacterial Type Strains, Phase II (KMG-II): from individual species to whole genera.</title>
        <authorList>
            <person name="Goeker M."/>
        </authorList>
    </citation>
    <scope>NUCLEOTIDE SEQUENCE [LARGE SCALE GENOMIC DNA]</scope>
    <source>
        <strain evidence="5 6">DSM 45416</strain>
    </source>
</reference>
<evidence type="ECO:0000256" key="3">
    <source>
        <dbReference type="SAM" id="Phobius"/>
    </source>
</evidence>
<feature type="region of interest" description="Disordered" evidence="2">
    <location>
        <begin position="61"/>
        <end position="85"/>
    </location>
</feature>
<dbReference type="Gene3D" id="2.70.70.10">
    <property type="entry name" value="Glucose Permease (Domain IIA)"/>
    <property type="match status" value="1"/>
</dbReference>
<accession>A0A2T0U062</accession>
<gene>
    <name evidence="5" type="ORF">LY71_102273</name>
</gene>
<dbReference type="SUPFAM" id="SSF51261">
    <property type="entry name" value="Duplicated hybrid motif"/>
    <property type="match status" value="1"/>
</dbReference>
<keyword evidence="3" id="KW-1133">Transmembrane helix</keyword>
<comment type="caution">
    <text evidence="5">The sequence shown here is derived from an EMBL/GenBank/DDBJ whole genome shotgun (WGS) entry which is preliminary data.</text>
</comment>
<dbReference type="RefSeq" id="WP_245887656.1">
    <property type="nucleotide sequence ID" value="NZ_PVTG01000002.1"/>
</dbReference>
<dbReference type="EMBL" id="PVTG01000002">
    <property type="protein sequence ID" value="PRY51208.1"/>
    <property type="molecule type" value="Genomic_DNA"/>
</dbReference>
<dbReference type="GO" id="GO:0004222">
    <property type="term" value="F:metalloendopeptidase activity"/>
    <property type="evidence" value="ECO:0007669"/>
    <property type="project" value="TreeGrafter"/>
</dbReference>
<feature type="transmembrane region" description="Helical" evidence="3">
    <location>
        <begin position="96"/>
        <end position="119"/>
    </location>
</feature>